<evidence type="ECO:0000313" key="2">
    <source>
        <dbReference type="Proteomes" id="UP000478052"/>
    </source>
</evidence>
<proteinExistence type="predicted"/>
<dbReference type="AlphaFoldDB" id="A0A6G0Y808"/>
<accession>A0A6G0Y808</accession>
<reference evidence="1 2" key="1">
    <citation type="submission" date="2019-08" db="EMBL/GenBank/DDBJ databases">
        <title>Whole genome of Aphis craccivora.</title>
        <authorList>
            <person name="Voronova N.V."/>
            <person name="Shulinski R.S."/>
            <person name="Bandarenka Y.V."/>
            <person name="Zhorov D.G."/>
            <person name="Warner D."/>
        </authorList>
    </citation>
    <scope>NUCLEOTIDE SEQUENCE [LARGE SCALE GENOMIC DNA]</scope>
    <source>
        <strain evidence="1">180601</strain>
        <tissue evidence="1">Whole Body</tissue>
    </source>
</reference>
<dbReference type="Proteomes" id="UP000478052">
    <property type="component" value="Unassembled WGS sequence"/>
</dbReference>
<keyword evidence="2" id="KW-1185">Reference proteome</keyword>
<dbReference type="EMBL" id="VUJU01005529">
    <property type="protein sequence ID" value="KAF0750966.1"/>
    <property type="molecule type" value="Genomic_DNA"/>
</dbReference>
<name>A0A6G0Y808_APHCR</name>
<evidence type="ECO:0000313" key="1">
    <source>
        <dbReference type="EMBL" id="KAF0750966.1"/>
    </source>
</evidence>
<organism evidence="1 2">
    <name type="scientific">Aphis craccivora</name>
    <name type="common">Cowpea aphid</name>
    <dbReference type="NCBI Taxonomy" id="307492"/>
    <lineage>
        <taxon>Eukaryota</taxon>
        <taxon>Metazoa</taxon>
        <taxon>Ecdysozoa</taxon>
        <taxon>Arthropoda</taxon>
        <taxon>Hexapoda</taxon>
        <taxon>Insecta</taxon>
        <taxon>Pterygota</taxon>
        <taxon>Neoptera</taxon>
        <taxon>Paraneoptera</taxon>
        <taxon>Hemiptera</taxon>
        <taxon>Sternorrhyncha</taxon>
        <taxon>Aphidomorpha</taxon>
        <taxon>Aphidoidea</taxon>
        <taxon>Aphididae</taxon>
        <taxon>Aphidini</taxon>
        <taxon>Aphis</taxon>
        <taxon>Aphis</taxon>
    </lineage>
</organism>
<gene>
    <name evidence="1" type="ORF">FWK35_00014215</name>
</gene>
<comment type="caution">
    <text evidence="1">The sequence shown here is derived from an EMBL/GenBank/DDBJ whole genome shotgun (WGS) entry which is preliminary data.</text>
</comment>
<dbReference type="OrthoDB" id="6615313at2759"/>
<protein>
    <submittedName>
        <fullName evidence="1">Uncharacterized protein</fullName>
    </submittedName>
</protein>
<sequence>MMYNGKNVLVIKAKNRDGCRSIVRKEVIIAPLVIKQYEEIVKYLDKKCSQHKSPPKTVDEMEMSILDTETWATQHWIFKYSKSMQDSKNQKTNKWLLHNFHQLSIDYGEQQKQLLIEYIPHVTVIDIEDLGCPRLDQICDEENLACCIFHKDLNPKQCTFYKFSPSSSNSAQSSSGSSQL</sequence>